<name>A0A0F4GCB4_9PEZI</name>
<proteinExistence type="predicted"/>
<dbReference type="STRING" id="1047168.A0A0F4GCB4"/>
<accession>A0A0F4GCB4</accession>
<evidence type="ECO:0000313" key="10">
    <source>
        <dbReference type="Proteomes" id="UP000033647"/>
    </source>
</evidence>
<feature type="region of interest" description="Disordered" evidence="6">
    <location>
        <begin position="399"/>
        <end position="435"/>
    </location>
</feature>
<dbReference type="OrthoDB" id="2592092at2759"/>
<evidence type="ECO:0000256" key="4">
    <source>
        <dbReference type="ARBA" id="ARBA00022833"/>
    </source>
</evidence>
<dbReference type="InterPro" id="IPR012935">
    <property type="entry name" value="NuBaID_N"/>
</dbReference>
<dbReference type="AlphaFoldDB" id="A0A0F4GCB4"/>
<dbReference type="Pfam" id="PF08600">
    <property type="entry name" value="NuBaID_C"/>
    <property type="match status" value="1"/>
</dbReference>
<feature type="region of interest" description="Disordered" evidence="6">
    <location>
        <begin position="20"/>
        <end position="76"/>
    </location>
</feature>
<evidence type="ECO:0000256" key="2">
    <source>
        <dbReference type="ARBA" id="ARBA00022723"/>
    </source>
</evidence>
<dbReference type="GO" id="GO:0008270">
    <property type="term" value="F:zinc ion binding"/>
    <property type="evidence" value="ECO:0007669"/>
    <property type="project" value="UniProtKB-KW"/>
</dbReference>
<feature type="compositionally biased region" description="Polar residues" evidence="6">
    <location>
        <begin position="20"/>
        <end position="50"/>
    </location>
</feature>
<evidence type="ECO:0000256" key="6">
    <source>
        <dbReference type="SAM" id="MobiDB-lite"/>
    </source>
</evidence>
<dbReference type="Proteomes" id="UP000033647">
    <property type="component" value="Unassembled WGS sequence"/>
</dbReference>
<evidence type="ECO:0000259" key="8">
    <source>
        <dbReference type="Pfam" id="PF08600"/>
    </source>
</evidence>
<keyword evidence="3" id="KW-0863">Zinc-finger</keyword>
<evidence type="ECO:0000259" key="7">
    <source>
        <dbReference type="Pfam" id="PF07967"/>
    </source>
</evidence>
<feature type="compositionally biased region" description="Basic and acidic residues" evidence="6">
    <location>
        <begin position="423"/>
        <end position="435"/>
    </location>
</feature>
<reference evidence="9 10" key="1">
    <citation type="submission" date="2015-03" db="EMBL/GenBank/DDBJ databases">
        <title>RNA-seq based gene annotation and comparative genomics of four Zymoseptoria species reveal species-specific pathogenicity related genes and transposable element activity.</title>
        <authorList>
            <person name="Grandaubert J."/>
            <person name="Bhattacharyya A."/>
            <person name="Stukenbrock E.H."/>
        </authorList>
    </citation>
    <scope>NUCLEOTIDE SEQUENCE [LARGE SCALE GENOMIC DNA]</scope>
    <source>
        <strain evidence="9 10">Zb18110</strain>
    </source>
</reference>
<dbReference type="Pfam" id="PF07967">
    <property type="entry name" value="zf-C3HC"/>
    <property type="match status" value="1"/>
</dbReference>
<gene>
    <name evidence="9" type="ORF">TI39_contig4169g00016</name>
</gene>
<comment type="subcellular location">
    <subcellularLocation>
        <location evidence="1">Nucleus</location>
    </subcellularLocation>
</comment>
<evidence type="ECO:0000256" key="3">
    <source>
        <dbReference type="ARBA" id="ARBA00022771"/>
    </source>
</evidence>
<feature type="domain" description="NuBaID C-terminal" evidence="8">
    <location>
        <begin position="283"/>
        <end position="372"/>
    </location>
</feature>
<evidence type="ECO:0000256" key="1">
    <source>
        <dbReference type="ARBA" id="ARBA00004123"/>
    </source>
</evidence>
<comment type="caution">
    <text evidence="9">The sequence shown here is derived from an EMBL/GenBank/DDBJ whole genome shotgun (WGS) entry which is preliminary data.</text>
</comment>
<dbReference type="PANTHER" id="PTHR15835:SF6">
    <property type="entry name" value="ZINC FINGER C3HC-TYPE PROTEIN 1"/>
    <property type="match status" value="1"/>
</dbReference>
<dbReference type="GO" id="GO:0005634">
    <property type="term" value="C:nucleus"/>
    <property type="evidence" value="ECO:0007669"/>
    <property type="project" value="UniProtKB-SubCell"/>
</dbReference>
<organism evidence="9 10">
    <name type="scientific">Zymoseptoria brevis</name>
    <dbReference type="NCBI Taxonomy" id="1047168"/>
    <lineage>
        <taxon>Eukaryota</taxon>
        <taxon>Fungi</taxon>
        <taxon>Dikarya</taxon>
        <taxon>Ascomycota</taxon>
        <taxon>Pezizomycotina</taxon>
        <taxon>Dothideomycetes</taxon>
        <taxon>Dothideomycetidae</taxon>
        <taxon>Mycosphaerellales</taxon>
        <taxon>Mycosphaerellaceae</taxon>
        <taxon>Zymoseptoria</taxon>
    </lineage>
</organism>
<dbReference type="InterPro" id="IPR013909">
    <property type="entry name" value="NuBaID_C"/>
</dbReference>
<keyword evidence="10" id="KW-1185">Reference proteome</keyword>
<evidence type="ECO:0000256" key="5">
    <source>
        <dbReference type="ARBA" id="ARBA00023242"/>
    </source>
</evidence>
<feature type="compositionally biased region" description="Basic and acidic residues" evidence="6">
    <location>
        <begin position="399"/>
        <end position="409"/>
    </location>
</feature>
<protein>
    <submittedName>
        <fullName evidence="9">C3hc zinc finger domain-containing protein</fullName>
    </submittedName>
</protein>
<sequence length="468" mass="52522">MPEAIATTKRKFYKALDAITNPSQSSLKQSTTASSTANEGTPSNKRSSTVAAAFDEARERARKRLRQSTSTTSLSTLDQRAAVISIPRSKTIKDTRPPPNFAPWSQESFLARLKTFSSVSQWHPKPDAINEVEWAKRGWVCVDLNTVSCKGGCGRRVVVSLDKEKINTHVNDAEGDDEDEDNDEEAAAFEQALSERYRSQIVSGHALSCMWHKAGCKDDIYRLHVVRPSIWQPELRNRCQSLQNILPSIQNIKTRPFDGSSDKLVRDLPKDILGIDATPDPKAFQIALHGWRGSSESGTQLLHCDACFQRIGLWMYQPDYHSGRPDSAASHACVEVEVEDEEEDQTTIDLVNMHRDHCPWRSADSQSATGSLAGMNAVQILHRVVSTCARDFRRRSEEHTMLVDDASQRDEEDNENVAPVVVSREETERQDKERESKLRKLKNLFNFRSKSKLEKATLDKSAIGKTVG</sequence>
<keyword evidence="4" id="KW-0862">Zinc</keyword>
<dbReference type="PANTHER" id="PTHR15835">
    <property type="entry name" value="NUCLEAR-INTERACTING PARTNER OF ALK"/>
    <property type="match status" value="1"/>
</dbReference>
<keyword evidence="2" id="KW-0479">Metal-binding</keyword>
<dbReference type="EMBL" id="LAFY01004128">
    <property type="protein sequence ID" value="KJX94657.1"/>
    <property type="molecule type" value="Genomic_DNA"/>
</dbReference>
<feature type="domain" description="C3HC-type" evidence="7">
    <location>
        <begin position="103"/>
        <end position="245"/>
    </location>
</feature>
<keyword evidence="5" id="KW-0539">Nucleus</keyword>
<evidence type="ECO:0000313" key="9">
    <source>
        <dbReference type="EMBL" id="KJX94657.1"/>
    </source>
</evidence>